<organism evidence="1">
    <name type="scientific">uncultured bacterium esnapd11</name>
    <dbReference type="NCBI Taxonomy" id="1366591"/>
    <lineage>
        <taxon>Bacteria</taxon>
        <taxon>environmental samples</taxon>
    </lineage>
</organism>
<evidence type="ECO:0000313" key="1">
    <source>
        <dbReference type="EMBL" id="AGS49595.1"/>
    </source>
</evidence>
<dbReference type="AlphaFoldDB" id="S5TKX0"/>
<name>S5TKX0_9BACT</name>
<dbReference type="Pfam" id="PF02423">
    <property type="entry name" value="OCD_Mu_crystall"/>
    <property type="match status" value="1"/>
</dbReference>
<dbReference type="EMBL" id="KF264550">
    <property type="protein sequence ID" value="AGS49595.1"/>
    <property type="molecule type" value="Genomic_DNA"/>
</dbReference>
<sequence length="229" mass="24050">MRSLEHDELMDRAIAKAQSALFVAGREPAMAAVPDPLTPIRTAAMAAVASRLLARPNSSVLGLFGTTPEIEVHLHALTRLFTFTDVLVGQEVPLLEGATVAEPKDIVAGADIITVVGPGAELPYWYPRGHLHVNAISTLGRRLPRALLDRAMVSPDHAERARAAGECGSLRETQIGPNIARLCASPAVAAQHRRHLTVFDSTGFVSADQVTGGLSGTPGICASAESVAS</sequence>
<dbReference type="Gene3D" id="3.40.50.720">
    <property type="entry name" value="NAD(P)-binding Rossmann-like Domain"/>
    <property type="match status" value="1"/>
</dbReference>
<proteinExistence type="predicted"/>
<dbReference type="InterPro" id="IPR003462">
    <property type="entry name" value="ODC_Mu_crystall"/>
</dbReference>
<reference evidence="1" key="1">
    <citation type="journal article" date="2013" name="Proc. Natl. Acad. Sci. U.S.A.">
        <title>Mapping gene clusters within arrayed metagenomic libraries to expand the structural diversity of biomedically relevant natural products.</title>
        <authorList>
            <person name="Owen J.G."/>
            <person name="Reddy B.V."/>
            <person name="Ternei M.A."/>
            <person name="Charlop-Powers Z."/>
            <person name="Calle P.Y."/>
            <person name="Kim J.H."/>
            <person name="Brady S.F."/>
        </authorList>
    </citation>
    <scope>NUCLEOTIDE SEQUENCE</scope>
</reference>
<protein>
    <submittedName>
        <fullName evidence="1">TubZ protein</fullName>
    </submittedName>
</protein>
<dbReference type="InterPro" id="IPR036291">
    <property type="entry name" value="NAD(P)-bd_dom_sf"/>
</dbReference>
<dbReference type="SUPFAM" id="SSF51735">
    <property type="entry name" value="NAD(P)-binding Rossmann-fold domains"/>
    <property type="match status" value="1"/>
</dbReference>
<accession>S5TKX0</accession>